<dbReference type="AlphaFoldDB" id="A0A430Q1N8"/>
<dbReference type="Pfam" id="PF10525">
    <property type="entry name" value="Engrail_1_C_sig"/>
    <property type="match status" value="1"/>
</dbReference>
<feature type="DNA-binding region" description="Homeobox" evidence="6">
    <location>
        <begin position="402"/>
        <end position="461"/>
    </location>
</feature>
<name>A0A430Q1N8_SCHBO</name>
<feature type="region of interest" description="Disordered" evidence="9">
    <location>
        <begin position="176"/>
        <end position="196"/>
    </location>
</feature>
<dbReference type="SUPFAM" id="SSF46689">
    <property type="entry name" value="Homeodomain-like"/>
    <property type="match status" value="1"/>
</dbReference>
<gene>
    <name evidence="11" type="ORF">DC041_0004976</name>
</gene>
<keyword evidence="12" id="KW-1185">Reference proteome</keyword>
<dbReference type="GO" id="GO:0030182">
    <property type="term" value="P:neuron differentiation"/>
    <property type="evidence" value="ECO:0007669"/>
    <property type="project" value="TreeGrafter"/>
</dbReference>
<dbReference type="SMART" id="SM00389">
    <property type="entry name" value="HOX"/>
    <property type="match status" value="1"/>
</dbReference>
<dbReference type="InterPro" id="IPR000747">
    <property type="entry name" value="HD_engrailed"/>
</dbReference>
<dbReference type="PROSITE" id="PS00027">
    <property type="entry name" value="HOMEOBOX_1"/>
    <property type="match status" value="1"/>
</dbReference>
<dbReference type="InterPro" id="IPR017970">
    <property type="entry name" value="Homeobox_CS"/>
</dbReference>
<keyword evidence="4 6" id="KW-0371">Homeobox</keyword>
<keyword evidence="5 6" id="KW-0539">Nucleus</keyword>
<accession>A0A430Q1N8</accession>
<organism evidence="11 12">
    <name type="scientific">Schistosoma bovis</name>
    <name type="common">Blood fluke</name>
    <dbReference type="NCBI Taxonomy" id="6184"/>
    <lineage>
        <taxon>Eukaryota</taxon>
        <taxon>Metazoa</taxon>
        <taxon>Spiralia</taxon>
        <taxon>Lophotrochozoa</taxon>
        <taxon>Platyhelminthes</taxon>
        <taxon>Trematoda</taxon>
        <taxon>Digenea</taxon>
        <taxon>Strigeidida</taxon>
        <taxon>Schistosomatoidea</taxon>
        <taxon>Schistosomatidae</taxon>
        <taxon>Schistosoma</taxon>
    </lineage>
</organism>
<feature type="compositionally biased region" description="Low complexity" evidence="9">
    <location>
        <begin position="311"/>
        <end position="320"/>
    </location>
</feature>
<dbReference type="InterPro" id="IPR020479">
    <property type="entry name" value="HD_metazoa"/>
</dbReference>
<dbReference type="PRINTS" id="PR00026">
    <property type="entry name" value="ENGRAILED"/>
</dbReference>
<evidence type="ECO:0000256" key="7">
    <source>
        <dbReference type="RuleBase" id="RU000682"/>
    </source>
</evidence>
<dbReference type="PROSITE" id="PS50071">
    <property type="entry name" value="HOMEOBOX_2"/>
    <property type="match status" value="1"/>
</dbReference>
<dbReference type="InterPro" id="IPR019737">
    <property type="entry name" value="Homeobox-engrailed_CS"/>
</dbReference>
<dbReference type="GO" id="GO:0000978">
    <property type="term" value="F:RNA polymerase II cis-regulatory region sequence-specific DNA binding"/>
    <property type="evidence" value="ECO:0007669"/>
    <property type="project" value="TreeGrafter"/>
</dbReference>
<evidence type="ECO:0000256" key="9">
    <source>
        <dbReference type="SAM" id="MobiDB-lite"/>
    </source>
</evidence>
<keyword evidence="2" id="KW-0217">Developmental protein</keyword>
<dbReference type="GO" id="GO:0005634">
    <property type="term" value="C:nucleus"/>
    <property type="evidence" value="ECO:0007669"/>
    <property type="project" value="UniProtKB-SubCell"/>
</dbReference>
<protein>
    <recommendedName>
        <fullName evidence="8">Homeobox protein engrailed-like</fullName>
    </recommendedName>
</protein>
<dbReference type="Proteomes" id="UP000290809">
    <property type="component" value="Unassembled WGS sequence"/>
</dbReference>
<dbReference type="InterPro" id="IPR001356">
    <property type="entry name" value="HD"/>
</dbReference>
<dbReference type="GO" id="GO:0000981">
    <property type="term" value="F:DNA-binding transcription factor activity, RNA polymerase II-specific"/>
    <property type="evidence" value="ECO:0007669"/>
    <property type="project" value="InterPro"/>
</dbReference>
<evidence type="ECO:0000313" key="11">
    <source>
        <dbReference type="EMBL" id="RTG81604.1"/>
    </source>
</evidence>
<evidence type="ECO:0000256" key="1">
    <source>
        <dbReference type="ARBA" id="ARBA00004123"/>
    </source>
</evidence>
<feature type="compositionally biased region" description="Basic residues" evidence="9">
    <location>
        <begin position="335"/>
        <end position="348"/>
    </location>
</feature>
<proteinExistence type="inferred from homology"/>
<evidence type="ECO:0000313" key="12">
    <source>
        <dbReference type="Proteomes" id="UP000290809"/>
    </source>
</evidence>
<evidence type="ECO:0000256" key="8">
    <source>
        <dbReference type="RuleBase" id="RU510713"/>
    </source>
</evidence>
<feature type="compositionally biased region" description="Acidic residues" evidence="9">
    <location>
        <begin position="299"/>
        <end position="310"/>
    </location>
</feature>
<reference evidence="11 12" key="1">
    <citation type="journal article" date="2019" name="PLoS Pathog.">
        <title>Genome sequence of the bovine parasite Schistosoma bovis Tanzania.</title>
        <authorList>
            <person name="Oey H."/>
            <person name="Zakrzewski M."/>
            <person name="Gobert G."/>
            <person name="Gravermann K."/>
            <person name="Stoye J."/>
            <person name="Jones M."/>
            <person name="Mcmanus D."/>
            <person name="Krause L."/>
        </authorList>
    </citation>
    <scope>NUCLEOTIDE SEQUENCE [LARGE SCALE GENOMIC DNA]</scope>
    <source>
        <strain evidence="11 12">TAN1997</strain>
    </source>
</reference>
<dbReference type="Pfam" id="PF00046">
    <property type="entry name" value="Homeodomain"/>
    <property type="match status" value="1"/>
</dbReference>
<dbReference type="EMBL" id="QMKO01003266">
    <property type="protein sequence ID" value="RTG81604.1"/>
    <property type="molecule type" value="Genomic_DNA"/>
</dbReference>
<evidence type="ECO:0000256" key="2">
    <source>
        <dbReference type="ARBA" id="ARBA00022473"/>
    </source>
</evidence>
<dbReference type="PANTHER" id="PTHR24341">
    <property type="entry name" value="HOMEOBOX PROTEIN ENGRAILED"/>
    <property type="match status" value="1"/>
</dbReference>
<dbReference type="STRING" id="6184.A0A430Q1N8"/>
<dbReference type="InterPro" id="IPR050720">
    <property type="entry name" value="Engrailed_Homeobox_TFs"/>
</dbReference>
<evidence type="ECO:0000256" key="4">
    <source>
        <dbReference type="ARBA" id="ARBA00023155"/>
    </source>
</evidence>
<feature type="compositionally biased region" description="Low complexity" evidence="9">
    <location>
        <begin position="176"/>
        <end position="195"/>
    </location>
</feature>
<comment type="similarity">
    <text evidence="8">Belongs to the Engrailed homeobox family.</text>
</comment>
<evidence type="ECO:0000256" key="3">
    <source>
        <dbReference type="ARBA" id="ARBA00023125"/>
    </source>
</evidence>
<dbReference type="PANTHER" id="PTHR24341:SF6">
    <property type="entry name" value="HOMEOBOX PROTEIN INVECTED"/>
    <property type="match status" value="1"/>
</dbReference>
<feature type="region of interest" description="Disordered" evidence="9">
    <location>
        <begin position="298"/>
        <end position="350"/>
    </location>
</feature>
<comment type="subcellular location">
    <subcellularLocation>
        <location evidence="1 6 7">Nucleus</location>
    </subcellularLocation>
</comment>
<dbReference type="CDD" id="cd00086">
    <property type="entry name" value="homeodomain"/>
    <property type="match status" value="1"/>
</dbReference>
<evidence type="ECO:0000256" key="5">
    <source>
        <dbReference type="ARBA" id="ARBA00023242"/>
    </source>
</evidence>
<keyword evidence="3 6" id="KW-0238">DNA-binding</keyword>
<dbReference type="PRINTS" id="PR00024">
    <property type="entry name" value="HOMEOBOX"/>
</dbReference>
<evidence type="ECO:0000259" key="10">
    <source>
        <dbReference type="PROSITE" id="PS50071"/>
    </source>
</evidence>
<dbReference type="Gene3D" id="1.10.10.60">
    <property type="entry name" value="Homeodomain-like"/>
    <property type="match status" value="1"/>
</dbReference>
<sequence>MFELSDNFNEKSRSMMIEQMKQQHCFLQYDKEMISNFLNLMNIHYTWNCYHNNNYNKDFDINNIHEKLTIEHLNPFMSINSYTDYPFWSSMLISAATAAGTTTTTSGIIPLSATVMPSTIISPVKSLSSLSMMTIDGLQNDISKINYEEDFFSKLLKCTLIQNENLYSNEIEQSSLSSSSSSSSSSSCSTNSSSSLYMSGKKVNGFFVKDILSFDKHKVIRRQKTDDSLGKEVLVRGRGEEKEEEVQGIHNKGNINEYKITNCTDISHNNMNYTCDNSKEPEVGILQKNKLINKFAVGSEEEEEEEEENDINNTVNNNNKNHLRKTLSDDGIKLKSNRNHNKKLGSRSRIHELTSSNKLNTNDPSKLHLPAWVFCTRYSDRPSSGPRIRKPRMNRSHDELNLKRPRTSFTVPQLKRLSQEFEKNRYLDELRRKKLATELDLRESQVKIWFQNKRAKTKKASGAQNCLALHLMAEGLYNHSVRVRSDLEEDEEDSDDMNTSE</sequence>
<dbReference type="InterPro" id="IPR009057">
    <property type="entry name" value="Homeodomain-like_sf"/>
</dbReference>
<dbReference type="PROSITE" id="PS00033">
    <property type="entry name" value="ENGRAILED"/>
    <property type="match status" value="1"/>
</dbReference>
<comment type="caution">
    <text evidence="11">The sequence shown here is derived from an EMBL/GenBank/DDBJ whole genome shotgun (WGS) entry which is preliminary data.</text>
</comment>
<dbReference type="InterPro" id="IPR019549">
    <property type="entry name" value="Homeobox-engrailed_C-terminal"/>
</dbReference>
<evidence type="ECO:0000256" key="6">
    <source>
        <dbReference type="PROSITE-ProRule" id="PRU00108"/>
    </source>
</evidence>
<feature type="domain" description="Homeobox" evidence="10">
    <location>
        <begin position="400"/>
        <end position="460"/>
    </location>
</feature>